<sequence>MDSLVGFLRESVHVDGDGASARAAVRTRVDARLVPVAVAGWLCTLVVPILPIVPAAGGAVVAALAGVVLLCREGREDPRTGGIGLPAAVACLGAAVLTAVTLLHMSAARSGPVPALAADASVATIELMVRTDPLVRPSRGHRSTYVVLQRTSSVLRVKAPLTRRSRTAALGGR</sequence>
<gene>
    <name evidence="2" type="ORF">F4554_005468</name>
</gene>
<keyword evidence="1" id="KW-0472">Membrane</keyword>
<protein>
    <submittedName>
        <fullName evidence="2">Uncharacterized protein</fullName>
    </submittedName>
</protein>
<comment type="caution">
    <text evidence="2">The sequence shown here is derived from an EMBL/GenBank/DDBJ whole genome shotgun (WGS) entry which is preliminary data.</text>
</comment>
<proteinExistence type="predicted"/>
<keyword evidence="1" id="KW-0812">Transmembrane</keyword>
<evidence type="ECO:0000256" key="1">
    <source>
        <dbReference type="SAM" id="Phobius"/>
    </source>
</evidence>
<feature type="transmembrane region" description="Helical" evidence="1">
    <location>
        <begin position="38"/>
        <end position="71"/>
    </location>
</feature>
<evidence type="ECO:0000313" key="2">
    <source>
        <dbReference type="EMBL" id="NYH92830.1"/>
    </source>
</evidence>
<dbReference type="AlphaFoldDB" id="A0A852ZV31"/>
<keyword evidence="3" id="KW-1185">Reference proteome</keyword>
<feature type="transmembrane region" description="Helical" evidence="1">
    <location>
        <begin position="83"/>
        <end position="105"/>
    </location>
</feature>
<dbReference type="EMBL" id="JACBZH010000001">
    <property type="protein sequence ID" value="NYH92830.1"/>
    <property type="molecule type" value="Genomic_DNA"/>
</dbReference>
<organism evidence="2 3">
    <name type="scientific">Actinopolymorpha rutila</name>
    <dbReference type="NCBI Taxonomy" id="446787"/>
    <lineage>
        <taxon>Bacteria</taxon>
        <taxon>Bacillati</taxon>
        <taxon>Actinomycetota</taxon>
        <taxon>Actinomycetes</taxon>
        <taxon>Propionibacteriales</taxon>
        <taxon>Actinopolymorphaceae</taxon>
        <taxon>Actinopolymorpha</taxon>
    </lineage>
</organism>
<dbReference type="Proteomes" id="UP000579605">
    <property type="component" value="Unassembled WGS sequence"/>
</dbReference>
<accession>A0A852ZV31</accession>
<name>A0A852ZV31_9ACTN</name>
<reference evidence="2 3" key="1">
    <citation type="submission" date="2020-07" db="EMBL/GenBank/DDBJ databases">
        <title>Sequencing the genomes of 1000 actinobacteria strains.</title>
        <authorList>
            <person name="Klenk H.-P."/>
        </authorList>
    </citation>
    <scope>NUCLEOTIDE SEQUENCE [LARGE SCALE GENOMIC DNA]</scope>
    <source>
        <strain evidence="2 3">DSM 18448</strain>
    </source>
</reference>
<dbReference type="RefSeq" id="WP_179790218.1">
    <property type="nucleotide sequence ID" value="NZ_BAAARR010000041.1"/>
</dbReference>
<evidence type="ECO:0000313" key="3">
    <source>
        <dbReference type="Proteomes" id="UP000579605"/>
    </source>
</evidence>
<keyword evidence="1" id="KW-1133">Transmembrane helix</keyword>